<feature type="region of interest" description="Disordered" evidence="1">
    <location>
        <begin position="65"/>
        <end position="141"/>
    </location>
</feature>
<proteinExistence type="predicted"/>
<sequence>MDPELQPALHKERERLMGFAKRVSKAEAAEELQKARPTLALNVAAANRFIDAAIPDLSSQQREMLRAASSGVKRQAAEQDAAARPHSKRGAGRTGAPGQSGGRSGSRDHAMAFLQQVMQEGVKTEAALPPQQHGDSDSSDA</sequence>
<organism evidence="2 3">
    <name type="scientific">Haematococcus lacustris</name>
    <name type="common">Green alga</name>
    <name type="synonym">Haematococcus pluvialis</name>
    <dbReference type="NCBI Taxonomy" id="44745"/>
    <lineage>
        <taxon>Eukaryota</taxon>
        <taxon>Viridiplantae</taxon>
        <taxon>Chlorophyta</taxon>
        <taxon>core chlorophytes</taxon>
        <taxon>Chlorophyceae</taxon>
        <taxon>CS clade</taxon>
        <taxon>Chlamydomonadales</taxon>
        <taxon>Haematococcaceae</taxon>
        <taxon>Haematococcus</taxon>
    </lineage>
</organism>
<keyword evidence="3" id="KW-1185">Reference proteome</keyword>
<gene>
    <name evidence="2" type="ORF">HaLaN_29330</name>
</gene>
<dbReference type="AlphaFoldDB" id="A0A6A0AF34"/>
<evidence type="ECO:0000256" key="1">
    <source>
        <dbReference type="SAM" id="MobiDB-lite"/>
    </source>
</evidence>
<evidence type="ECO:0000313" key="3">
    <source>
        <dbReference type="Proteomes" id="UP000485058"/>
    </source>
</evidence>
<dbReference type="EMBL" id="BLLF01004926">
    <property type="protein sequence ID" value="GFH30467.1"/>
    <property type="molecule type" value="Genomic_DNA"/>
</dbReference>
<evidence type="ECO:0000313" key="2">
    <source>
        <dbReference type="EMBL" id="GFH30467.1"/>
    </source>
</evidence>
<comment type="caution">
    <text evidence="2">The sequence shown here is derived from an EMBL/GenBank/DDBJ whole genome shotgun (WGS) entry which is preliminary data.</text>
</comment>
<reference evidence="2 3" key="1">
    <citation type="submission" date="2020-02" db="EMBL/GenBank/DDBJ databases">
        <title>Draft genome sequence of Haematococcus lacustris strain NIES-144.</title>
        <authorList>
            <person name="Morimoto D."/>
            <person name="Nakagawa S."/>
            <person name="Yoshida T."/>
            <person name="Sawayama S."/>
        </authorList>
    </citation>
    <scope>NUCLEOTIDE SEQUENCE [LARGE SCALE GENOMIC DNA]</scope>
    <source>
        <strain evidence="2 3">NIES-144</strain>
    </source>
</reference>
<feature type="compositionally biased region" description="Gly residues" evidence="1">
    <location>
        <begin position="92"/>
        <end position="104"/>
    </location>
</feature>
<accession>A0A6A0AF34</accession>
<dbReference type="Proteomes" id="UP000485058">
    <property type="component" value="Unassembled WGS sequence"/>
</dbReference>
<protein>
    <submittedName>
        <fullName evidence="2">Uncharacterized protein</fullName>
    </submittedName>
</protein>
<name>A0A6A0AF34_HAELA</name>